<evidence type="ECO:0000313" key="1">
    <source>
        <dbReference type="EMBL" id="ADD43886.1"/>
    </source>
</evidence>
<gene>
    <name evidence="1" type="ordered locus">Snas_4237</name>
</gene>
<reference evidence="1 2" key="1">
    <citation type="journal article" date="2009" name="Stand. Genomic Sci.">
        <title>Complete genome sequence of Stackebrandtia nassauensis type strain (LLR-40K-21).</title>
        <authorList>
            <person name="Munk C."/>
            <person name="Lapidus A."/>
            <person name="Copeland A."/>
            <person name="Jando M."/>
            <person name="Mayilraj S."/>
            <person name="Glavina Del Rio T."/>
            <person name="Nolan M."/>
            <person name="Chen F."/>
            <person name="Lucas S."/>
            <person name="Tice H."/>
            <person name="Cheng J.F."/>
            <person name="Han C."/>
            <person name="Detter J.C."/>
            <person name="Bruce D."/>
            <person name="Goodwin L."/>
            <person name="Chain P."/>
            <person name="Pitluck S."/>
            <person name="Goker M."/>
            <person name="Ovchinikova G."/>
            <person name="Pati A."/>
            <person name="Ivanova N."/>
            <person name="Mavromatis K."/>
            <person name="Chen A."/>
            <person name="Palaniappan K."/>
            <person name="Land M."/>
            <person name="Hauser L."/>
            <person name="Chang Y.J."/>
            <person name="Jeffries C.D."/>
            <person name="Bristow J."/>
            <person name="Eisen J.A."/>
            <person name="Markowitz V."/>
            <person name="Hugenholtz P."/>
            <person name="Kyrpides N.C."/>
            <person name="Klenk H.P."/>
        </authorList>
    </citation>
    <scope>NUCLEOTIDE SEQUENCE [LARGE SCALE GENOMIC DNA]</scope>
    <source>
        <strain evidence="2">DSM 44728 / CIP 108903 / NRRL B-16338 / NBRC 102104 / LLR-40K-21</strain>
    </source>
</reference>
<dbReference type="AlphaFoldDB" id="D3Q2F3"/>
<dbReference type="KEGG" id="sna:Snas_4237"/>
<dbReference type="OrthoDB" id="3894953at2"/>
<dbReference type="HOGENOM" id="CLU_344415_0_0_11"/>
<dbReference type="Proteomes" id="UP000000844">
    <property type="component" value="Chromosome"/>
</dbReference>
<keyword evidence="2" id="KW-1185">Reference proteome</keyword>
<evidence type="ECO:0000313" key="2">
    <source>
        <dbReference type="Proteomes" id="UP000000844"/>
    </source>
</evidence>
<dbReference type="eggNOG" id="ENOG5033MU7">
    <property type="taxonomic scope" value="Bacteria"/>
</dbReference>
<dbReference type="STRING" id="446470.Snas_4237"/>
<organism evidence="1 2">
    <name type="scientific">Stackebrandtia nassauensis (strain DSM 44728 / CIP 108903 / NRRL B-16338 / NBRC 102104 / LLR-40K-21)</name>
    <dbReference type="NCBI Taxonomy" id="446470"/>
    <lineage>
        <taxon>Bacteria</taxon>
        <taxon>Bacillati</taxon>
        <taxon>Actinomycetota</taxon>
        <taxon>Actinomycetes</taxon>
        <taxon>Glycomycetales</taxon>
        <taxon>Glycomycetaceae</taxon>
        <taxon>Stackebrandtia</taxon>
    </lineage>
</organism>
<proteinExistence type="predicted"/>
<dbReference type="EMBL" id="CP001778">
    <property type="protein sequence ID" value="ADD43886.1"/>
    <property type="molecule type" value="Genomic_DNA"/>
</dbReference>
<name>D3Q2F3_STANL</name>
<protein>
    <submittedName>
        <fullName evidence="1">Uncharacterized protein</fullName>
    </submittedName>
</protein>
<accession>D3Q2F3</accession>
<sequence length="770" mass="81520">MRPTPPSFAEAITAASRHMHSRVRLWPNGFQGEPLDVSGLVESVKTSRELGGQLPEEVRLVEGAGTVKADLTVTGATGLSAAATWARDTPVGPLAGRERLAVPITVDIGVTVSGDGPRFARVFTGGVRAVALDGATSATVTALDARDTARDPLTFPPVADDFAGLSLHWCIAYAAHAVGFDAQPSPMRAHGVDVARGYWPLVYWPMSGSHAPFVSGPNAHTATVATWQQPDRDAALDTGGFVSVPAPWNGPAAFAGYFGRRRWRRITGTASTFLPADAPTRPPATGVRFEAWVKSEPGTTTAPGGDAFRLGLTDGPSLRLTATGAAVLDVPRADGRRRMRFAAPPLNLFGWRAGEWNHFGAHVSTTPKGHTAVTWRFNGREIRLSYPGIRAALGTCDNAELDSWLNLSNVAISRCPSSAGWLDGHHWAATALITGADTPMRWPGEFAAAPTWDHLTAIADATGSATYFDPHGRLVFTGPPAAVRLPVAEVTTRDRITALSVEDSLDRVRNHVTVTEHGGVVKPPGKEPLWTFDGPRAVDPGEVAEFDVEFAEPCLAADSRVSVTAAPARGESWVYVDYAKTPQGSGRPVPGRYVVAALVDVSGTRATLTVRNKAKRRVWVTKPPSPDTGTASATGASSDVAAAGIAGHSVKASTKKYVEKDEASIAQYGAFAFDDPDAPWRQSGSAERARRLLADLSRPRATVTGVSIVGDPRLDLGDVITIRDPDGTRLDGAYAITAIADDHTPSSGYTQALTVHPAPLPTIKETHAER</sequence>
<dbReference type="RefSeq" id="WP_013019457.1">
    <property type="nucleotide sequence ID" value="NC_013947.1"/>
</dbReference>